<dbReference type="PROSITE" id="PS51635">
    <property type="entry name" value="PNPLA"/>
    <property type="match status" value="1"/>
</dbReference>
<dbReference type="GO" id="GO:0016042">
    <property type="term" value="P:lipid catabolic process"/>
    <property type="evidence" value="ECO:0007669"/>
    <property type="project" value="UniProtKB-UniRule"/>
</dbReference>
<name>A0A318ET72_9FIRM</name>
<evidence type="ECO:0000256" key="1">
    <source>
        <dbReference type="ARBA" id="ARBA00022801"/>
    </source>
</evidence>
<evidence type="ECO:0000256" key="2">
    <source>
        <dbReference type="ARBA" id="ARBA00022963"/>
    </source>
</evidence>
<accession>A0A318ET72</accession>
<keyword evidence="2 4" id="KW-0442">Lipid degradation</keyword>
<dbReference type="PANTHER" id="PTHR14226">
    <property type="entry name" value="NEUROPATHY TARGET ESTERASE/SWISS CHEESE D.MELANOGASTER"/>
    <property type="match status" value="1"/>
</dbReference>
<feature type="active site" description="Proton acceptor" evidence="4">
    <location>
        <position position="160"/>
    </location>
</feature>
<comment type="caution">
    <text evidence="6">The sequence shown here is derived from an EMBL/GenBank/DDBJ whole genome shotgun (WGS) entry which is preliminary data.</text>
</comment>
<dbReference type="InterPro" id="IPR045943">
    <property type="entry name" value="DUF6363"/>
</dbReference>
<reference evidence="6 7" key="1">
    <citation type="submission" date="2018-05" db="EMBL/GenBank/DDBJ databases">
        <title>Genomic Encyclopedia of Type Strains, Phase IV (KMG-IV): sequencing the most valuable type-strain genomes for metagenomic binning, comparative biology and taxonomic classification.</title>
        <authorList>
            <person name="Goeker M."/>
        </authorList>
    </citation>
    <scope>NUCLEOTIDE SEQUENCE [LARGE SCALE GENOMIC DNA]</scope>
    <source>
        <strain evidence="6 7">DSM 28816</strain>
    </source>
</reference>
<organism evidence="6 7">
    <name type="scientific">Lachnotalea glycerini</name>
    <dbReference type="NCBI Taxonomy" id="1763509"/>
    <lineage>
        <taxon>Bacteria</taxon>
        <taxon>Bacillati</taxon>
        <taxon>Bacillota</taxon>
        <taxon>Clostridia</taxon>
        <taxon>Lachnospirales</taxon>
        <taxon>Lachnospiraceae</taxon>
        <taxon>Lachnotalea</taxon>
    </lineage>
</organism>
<dbReference type="AlphaFoldDB" id="A0A318ET72"/>
<evidence type="ECO:0000256" key="3">
    <source>
        <dbReference type="ARBA" id="ARBA00023098"/>
    </source>
</evidence>
<dbReference type="InterPro" id="IPR002641">
    <property type="entry name" value="PNPLA_dom"/>
</dbReference>
<proteinExistence type="predicted"/>
<feature type="short sequence motif" description="DGA/G" evidence="4">
    <location>
        <begin position="160"/>
        <end position="162"/>
    </location>
</feature>
<evidence type="ECO:0000313" key="7">
    <source>
        <dbReference type="Proteomes" id="UP000247523"/>
    </source>
</evidence>
<dbReference type="CDD" id="cd07208">
    <property type="entry name" value="Pat_hypo_Ecoli_yjju_like"/>
    <property type="match status" value="1"/>
</dbReference>
<keyword evidence="3 4" id="KW-0443">Lipid metabolism</keyword>
<dbReference type="Pfam" id="PF01734">
    <property type="entry name" value="Patatin"/>
    <property type="match status" value="1"/>
</dbReference>
<feature type="domain" description="PNPLA" evidence="5">
    <location>
        <begin position="6"/>
        <end position="173"/>
    </location>
</feature>
<sequence>MDKTGLILEGGGTRGVFTAGVLDYFMENNLYLPYVIGVSAGACNAVNYVAHQPKRSKKCMIDYLREGSYAGLKYLIRKRSLFDMDLIFDVFPNSEIPFDYKTFFASEQTCILTATNCLNGKALYLSEKKDKKRIMSICRASSSLPLVAPVVMVDDIPMMDGGMADSIPIKKALKDGCAKNVIILTRNKGYIKKITPKTNRVSKIVYKEYPNLVNAIKKRPEKYNKTIEYIERLQKAGKVFVIRPQIPVVKQAETNPEVLQSFYQHGYQLAKQCYPKLLKYLEE</sequence>
<evidence type="ECO:0000256" key="4">
    <source>
        <dbReference type="PROSITE-ProRule" id="PRU01161"/>
    </source>
</evidence>
<feature type="active site" description="Nucleophile" evidence="4">
    <location>
        <position position="39"/>
    </location>
</feature>
<dbReference type="InterPro" id="IPR016035">
    <property type="entry name" value="Acyl_Trfase/lysoPLipase"/>
</dbReference>
<dbReference type="Gene3D" id="3.40.1090.10">
    <property type="entry name" value="Cytosolic phospholipase A2 catalytic domain"/>
    <property type="match status" value="2"/>
</dbReference>
<keyword evidence="1 4" id="KW-0378">Hydrolase</keyword>
<protein>
    <submittedName>
        <fullName evidence="6">Putative patatin/cPLA2 family phospholipase</fullName>
    </submittedName>
</protein>
<dbReference type="EMBL" id="QICS01000001">
    <property type="protein sequence ID" value="PXV95472.1"/>
    <property type="molecule type" value="Genomic_DNA"/>
</dbReference>
<dbReference type="RefSeq" id="WP_110289970.1">
    <property type="nucleotide sequence ID" value="NZ_QICS01000001.1"/>
</dbReference>
<dbReference type="SUPFAM" id="SSF52151">
    <property type="entry name" value="FabD/lysophospholipase-like"/>
    <property type="match status" value="1"/>
</dbReference>
<dbReference type="GO" id="GO:0016787">
    <property type="term" value="F:hydrolase activity"/>
    <property type="evidence" value="ECO:0007669"/>
    <property type="project" value="UniProtKB-UniRule"/>
</dbReference>
<feature type="short sequence motif" description="GXSXG" evidence="4">
    <location>
        <begin position="37"/>
        <end position="41"/>
    </location>
</feature>
<dbReference type="Pfam" id="PF19890">
    <property type="entry name" value="DUF6363"/>
    <property type="match status" value="1"/>
</dbReference>
<dbReference type="InterPro" id="IPR037483">
    <property type="entry name" value="YjjU-like"/>
</dbReference>
<dbReference type="PANTHER" id="PTHR14226:SF25">
    <property type="entry name" value="PHOSPHOESTERASE"/>
    <property type="match status" value="1"/>
</dbReference>
<feature type="short sequence motif" description="GXGXXG" evidence="4">
    <location>
        <begin position="10"/>
        <end position="15"/>
    </location>
</feature>
<dbReference type="Proteomes" id="UP000247523">
    <property type="component" value="Unassembled WGS sequence"/>
</dbReference>
<evidence type="ECO:0000313" key="6">
    <source>
        <dbReference type="EMBL" id="PXV95472.1"/>
    </source>
</evidence>
<evidence type="ECO:0000259" key="5">
    <source>
        <dbReference type="PROSITE" id="PS51635"/>
    </source>
</evidence>
<gene>
    <name evidence="6" type="ORF">C8E03_101101</name>
</gene>
<dbReference type="InterPro" id="IPR050301">
    <property type="entry name" value="NTE"/>
</dbReference>